<dbReference type="InterPro" id="IPR013425">
    <property type="entry name" value="Autotrns_rpt"/>
</dbReference>
<organism evidence="4 5">
    <name type="scientific">Sphingomonas aliaeris</name>
    <dbReference type="NCBI Taxonomy" id="2759526"/>
    <lineage>
        <taxon>Bacteria</taxon>
        <taxon>Pseudomonadati</taxon>
        <taxon>Pseudomonadota</taxon>
        <taxon>Alphaproteobacteria</taxon>
        <taxon>Sphingomonadales</taxon>
        <taxon>Sphingomonadaceae</taxon>
        <taxon>Sphingomonas</taxon>
    </lineage>
</organism>
<dbReference type="Proteomes" id="UP000595894">
    <property type="component" value="Chromosome"/>
</dbReference>
<dbReference type="Gene3D" id="2.160.20.20">
    <property type="match status" value="2"/>
</dbReference>
<keyword evidence="5" id="KW-1185">Reference proteome</keyword>
<dbReference type="EMBL" id="CP061035">
    <property type="protein sequence ID" value="QQV76464.1"/>
    <property type="molecule type" value="Genomic_DNA"/>
</dbReference>
<evidence type="ECO:0000313" key="5">
    <source>
        <dbReference type="Proteomes" id="UP000595894"/>
    </source>
</evidence>
<dbReference type="SMART" id="SM00869">
    <property type="entry name" value="Autotransporter"/>
    <property type="match status" value="1"/>
</dbReference>
<feature type="domain" description="Autotransporter" evidence="3">
    <location>
        <begin position="1735"/>
        <end position="2013"/>
    </location>
</feature>
<dbReference type="Pfam" id="PF12951">
    <property type="entry name" value="PATR"/>
    <property type="match status" value="2"/>
</dbReference>
<dbReference type="InterPro" id="IPR011050">
    <property type="entry name" value="Pectin_lyase_fold/virulence"/>
</dbReference>
<dbReference type="RefSeq" id="WP_202091789.1">
    <property type="nucleotide sequence ID" value="NZ_CP061035.1"/>
</dbReference>
<evidence type="ECO:0000256" key="1">
    <source>
        <dbReference type="ARBA" id="ARBA00022729"/>
    </source>
</evidence>
<sequence length="2013" mass="195092">MQITSLSAGARHSNAVRRILLLTTALGSTLGATAPAMAENIAYSGTGPYVLTQTDPVSGGPRTIDVTVSSGDIAIDTATVNVENNATNPAPSGTPLGVGIWANNTGTGNTTVNSGTVTATGTGQTAGIDARVTSGELSITSGTITSTATNSTAMNAISSAGGNVTVNADQTIGARRGIFTSGAGATVINSKFATASGLVSPNAIIGQGATVEVDSQLATLTGNGNQGAAIFVQSALGNATIRSGTASTQGYGQVGIALQYANTNGLVTSELVSTSGDYARGIYGSAVGVTAIRSTTINTSGDAATGIFVSPNANISNDIPTTGSVDVVSGTITTTGEEADAILVTPTTPTRGRNGTMISGAIAVDSDSITTSRAFSRGIAVNGTSGSIDITSRAITTHGEYSTAIDITGVVAETGNPTQISNTGPIVTTGNYATAIKVYPGTGAVTIANSGSITTGGIGAYGITANITSGSMTLTGAGPVTTTGDFSHGIYLAPGAGTYSGATSLTSGPIATSGRGASGIFILNTAGPVTINASDIRATGADASAIVVVPVSGATAPINVQAGIVRTTGSGAHAAINLSSNGLTGPITVNVADTISTGAAVDARSVGAVSVTSGIARVTGGASTGLVAISSGDTATLVSTDLAVTNNRGIFVQGRDNASVTSGILSVTGNNQAIFAQTSSGSGAGAAPGTVAVKSTTLTSEAGGINAFGPRATINVDSGSVVAGNAVAIAAYGIGVTVTSETIATGHVGIDAGYASGSSSTAPTVINSGSITLNGAAAATGGGIQANGAGVIVNSGTILATGLGNRFGINAQVFSSDEAGITQPGTVAITSGSITTVGNGAYGIQASSDAGAITIDSTGAISTSGTTRLAGTQPRYSAGIVATSQSGAITIASNDITTSGAQSDGVHVEAGNAISSSFRGPNVAAAAISITTSGTTQTSGSRAAGVRVRAGGGVVAIVNSGTIATTGEGSQGIDVQSGGDLSIDSLTATATQGNGIFASVDGLVDIRSGTASAGGIANSAIYAVGGTGVTLVSGSASSTAATITDEEFTQYGHAIYLEAVTGAVTATIGNASATGEGADAVHIIANGSGGAATVSITGAVSSASGIGLFIDPPGAVNISVASGASITGALSGIDTIGGSNTIVNEGTISSTGGAAIVAAGATALTNSGAIVGTGDVAVRFGATDDSVTLRTGSRVTGVIAGGGGTDAAFLSGTTTTASPTQSIAAFTGFDSLTVQNGYWTADANGPSAFNTVTVDTGSALELANGATGIVGISAPAIVANGTVVVRSDAVASGSTLGNMTIGGSGSVLLTGPGTVTLDGTDAITTSNGSTVDSGRLLLTGTQGGAVTTNAGGTLQLGNGGTTGTFTGSLVNNGTLNVNRSDDYMFGGALTGTGSIVKDGAGKLTFGTGYAFTGTTTVNGGSIRLTTAVVPTTELTVEGNGQIDLSGLPQTVAELAGTSTTASVNIDNGSLAVNQATNTSFSGALVGNGTLTKTGSGSLNLTGTSTYTGGTAVDEGRLAVNGSIVSPLVVNSGGTLGGTGTTGNVTIGAGGTYAPGNSIGTQTVVGNVVFATGSIFGVEANAAGAADRVNASGTVTINGGTVAVTAAPGNYANLTDYTVLTGAGGVTGRFTGVTSNLAFLSPSLNYSTTAVTLTLARNDISFATLGNTGNQVAVANAVQALGIGNAIYTVALLQTTGSAAATFDRLSGEIHASTSALLIDGGRRMVDAVLSRGRENGGEGFGLWAQGIQSYTDSERRTGLANVSGNQTGMIGGLDYAGGNWRVGLNGGYADNRIQASALGSRAHAKTKSVGGSLAWQDDRIVVQAGIGYAWHDLSSTRTPGVTGIAASLASKSEATSLQLFGEASYRVVDGNITVAPYLRNEFTSLRSKAFVETGGTGALSVGRDTRDADFTSLGLRIGGTAPVSETVSLLPHMSVAYRRGWGKLGGDTRTAAFVGAAGKFNVAGTPLGRNSADLEGGADLAFGQRITVGVNGFGSISKEIGSYGVRAAVSIRF</sequence>
<dbReference type="InterPro" id="IPR012332">
    <property type="entry name" value="Autotransporter_pectin_lyase_C"/>
</dbReference>
<evidence type="ECO:0000256" key="2">
    <source>
        <dbReference type="SAM" id="SignalP"/>
    </source>
</evidence>
<evidence type="ECO:0000313" key="4">
    <source>
        <dbReference type="EMBL" id="QQV76464.1"/>
    </source>
</evidence>
<evidence type="ECO:0000259" key="3">
    <source>
        <dbReference type="PROSITE" id="PS51208"/>
    </source>
</evidence>
<protein>
    <submittedName>
        <fullName evidence="4">Autotransporter-associated beta strand repeat-containing protein</fullName>
    </submittedName>
</protein>
<feature type="signal peptide" evidence="2">
    <location>
        <begin position="1"/>
        <end position="38"/>
    </location>
</feature>
<accession>A0A974S3I5</accession>
<dbReference type="InterPro" id="IPR005546">
    <property type="entry name" value="Autotransporte_beta"/>
</dbReference>
<proteinExistence type="predicted"/>
<dbReference type="Pfam" id="PF03797">
    <property type="entry name" value="Autotransporter"/>
    <property type="match status" value="1"/>
</dbReference>
<dbReference type="Gene3D" id="2.40.128.130">
    <property type="entry name" value="Autotransporter beta-domain"/>
    <property type="match status" value="1"/>
</dbReference>
<dbReference type="InterPro" id="IPR036709">
    <property type="entry name" value="Autotransporte_beta_dom_sf"/>
</dbReference>
<reference evidence="5" key="1">
    <citation type="submission" date="2020-09" db="EMBL/GenBank/DDBJ databases">
        <title>Sphingomonas sp., a new species isolated from pork steak.</title>
        <authorList>
            <person name="Heidler von Heilborn D."/>
        </authorList>
    </citation>
    <scope>NUCLEOTIDE SEQUENCE [LARGE SCALE GENOMIC DNA]</scope>
</reference>
<gene>
    <name evidence="4" type="ORF">H5J25_13455</name>
</gene>
<dbReference type="KEGG" id="sari:H5J25_13455"/>
<dbReference type="SUPFAM" id="SSF51126">
    <property type="entry name" value="Pectin lyase-like"/>
    <property type="match status" value="1"/>
</dbReference>
<feature type="chain" id="PRO_5037133199" evidence="2">
    <location>
        <begin position="39"/>
        <end position="2013"/>
    </location>
</feature>
<dbReference type="SUPFAM" id="SSF103515">
    <property type="entry name" value="Autotransporter"/>
    <property type="match status" value="1"/>
</dbReference>
<dbReference type="PROSITE" id="PS51208">
    <property type="entry name" value="AUTOTRANSPORTER"/>
    <property type="match status" value="1"/>
</dbReference>
<name>A0A974S3I5_9SPHN</name>
<keyword evidence="1 2" id="KW-0732">Signal</keyword>